<evidence type="ECO:0000256" key="1">
    <source>
        <dbReference type="SAM" id="MobiDB-lite"/>
    </source>
</evidence>
<dbReference type="Gene3D" id="3.40.525.10">
    <property type="entry name" value="CRAL-TRIO lipid binding domain"/>
    <property type="match status" value="1"/>
</dbReference>
<feature type="transmembrane region" description="Helical" evidence="2">
    <location>
        <begin position="469"/>
        <end position="489"/>
    </location>
</feature>
<dbReference type="InterPro" id="IPR001251">
    <property type="entry name" value="CRAL-TRIO_dom"/>
</dbReference>
<evidence type="ECO:0000313" key="4">
    <source>
        <dbReference type="EMBL" id="KAF5959441.1"/>
    </source>
</evidence>
<organism evidence="4 5">
    <name type="scientific">Camellia sinensis</name>
    <name type="common">Tea plant</name>
    <name type="synonym">Thea sinensis</name>
    <dbReference type="NCBI Taxonomy" id="4442"/>
    <lineage>
        <taxon>Eukaryota</taxon>
        <taxon>Viridiplantae</taxon>
        <taxon>Streptophyta</taxon>
        <taxon>Embryophyta</taxon>
        <taxon>Tracheophyta</taxon>
        <taxon>Spermatophyta</taxon>
        <taxon>Magnoliopsida</taxon>
        <taxon>eudicotyledons</taxon>
        <taxon>Gunneridae</taxon>
        <taxon>Pentapetalae</taxon>
        <taxon>asterids</taxon>
        <taxon>Ericales</taxon>
        <taxon>Theaceae</taxon>
        <taxon>Camellia</taxon>
    </lineage>
</organism>
<comment type="caution">
    <text evidence="4">The sequence shown here is derived from an EMBL/GenBank/DDBJ whole genome shotgun (WGS) entry which is preliminary data.</text>
</comment>
<dbReference type="PROSITE" id="PS50191">
    <property type="entry name" value="CRAL_TRIO"/>
    <property type="match status" value="1"/>
</dbReference>
<reference evidence="4 5" key="2">
    <citation type="submission" date="2020-07" db="EMBL/GenBank/DDBJ databases">
        <title>Genome assembly of wild tea tree DASZ reveals pedigree and selection history of tea varieties.</title>
        <authorList>
            <person name="Zhang W."/>
        </authorList>
    </citation>
    <scope>NUCLEOTIDE SEQUENCE [LARGE SCALE GENOMIC DNA]</scope>
    <source>
        <strain evidence="5">cv. G240</strain>
        <tissue evidence="4">Leaf</tissue>
    </source>
</reference>
<gene>
    <name evidence="4" type="ORF">HYC85_000650</name>
</gene>
<dbReference type="InterPro" id="IPR036865">
    <property type="entry name" value="CRAL-TRIO_dom_sf"/>
</dbReference>
<dbReference type="PANTHER" id="PTHR47041">
    <property type="entry name" value="SEC14 CYTOSOLIC FACTOR FAMILY PROTEIN / PHOSPHOGLYCERIDE TRANSFER FAMILY PROTEIN"/>
    <property type="match status" value="1"/>
</dbReference>
<dbReference type="CDD" id="cd00170">
    <property type="entry name" value="SEC14"/>
    <property type="match status" value="1"/>
</dbReference>
<feature type="region of interest" description="Disordered" evidence="1">
    <location>
        <begin position="167"/>
        <end position="193"/>
    </location>
</feature>
<feature type="compositionally biased region" description="Polar residues" evidence="1">
    <location>
        <begin position="168"/>
        <end position="188"/>
    </location>
</feature>
<dbReference type="EMBL" id="JACBKZ010000001">
    <property type="protein sequence ID" value="KAF5959441.1"/>
    <property type="molecule type" value="Genomic_DNA"/>
</dbReference>
<dbReference type="Proteomes" id="UP000593564">
    <property type="component" value="Unassembled WGS sequence"/>
</dbReference>
<evidence type="ECO:0000256" key="2">
    <source>
        <dbReference type="SAM" id="Phobius"/>
    </source>
</evidence>
<name>A0A7J7I4D4_CAMSI</name>
<proteinExistence type="predicted"/>
<dbReference type="SMART" id="SM00516">
    <property type="entry name" value="SEC14"/>
    <property type="match status" value="1"/>
</dbReference>
<evidence type="ECO:0000313" key="5">
    <source>
        <dbReference type="Proteomes" id="UP000593564"/>
    </source>
</evidence>
<keyword evidence="5" id="KW-1185">Reference proteome</keyword>
<dbReference type="PANTHER" id="PTHR47041:SF7">
    <property type="entry name" value="PHOSPHATIDYLINOSITOL_PHOSPHATIDYLCHOLINE TRANSFER PROTEIN SFH12-LIKE ISOFORM X1"/>
    <property type="match status" value="1"/>
</dbReference>
<reference evidence="5" key="1">
    <citation type="journal article" date="2020" name="Nat. Commun.">
        <title>Genome assembly of wild tea tree DASZ reveals pedigree and selection history of tea varieties.</title>
        <authorList>
            <person name="Zhang W."/>
            <person name="Zhang Y."/>
            <person name="Qiu H."/>
            <person name="Guo Y."/>
            <person name="Wan H."/>
            <person name="Zhang X."/>
            <person name="Scossa F."/>
            <person name="Alseekh S."/>
            <person name="Zhang Q."/>
            <person name="Wang P."/>
            <person name="Xu L."/>
            <person name="Schmidt M.H."/>
            <person name="Jia X."/>
            <person name="Li D."/>
            <person name="Zhu A."/>
            <person name="Guo F."/>
            <person name="Chen W."/>
            <person name="Ni D."/>
            <person name="Usadel B."/>
            <person name="Fernie A.R."/>
            <person name="Wen W."/>
        </authorList>
    </citation>
    <scope>NUCLEOTIDE SEQUENCE [LARGE SCALE GENOMIC DNA]</scope>
    <source>
        <strain evidence="5">cv. G240</strain>
    </source>
</reference>
<dbReference type="SUPFAM" id="SSF52087">
    <property type="entry name" value="CRAL/TRIO domain"/>
    <property type="match status" value="1"/>
</dbReference>
<evidence type="ECO:0000259" key="3">
    <source>
        <dbReference type="PROSITE" id="PS50191"/>
    </source>
</evidence>
<keyword evidence="2" id="KW-1133">Transmembrane helix</keyword>
<accession>A0A7J7I4D4</accession>
<dbReference type="Pfam" id="PF00650">
    <property type="entry name" value="CRAL_TRIO"/>
    <property type="match status" value="1"/>
</dbReference>
<protein>
    <recommendedName>
        <fullName evidence="3">CRAL-TRIO domain-containing protein</fullName>
    </recommendedName>
</protein>
<sequence>MPQLRLSNFSKNHRCERSFPISPMGDSLCLFCSRKKLEPKVIITTKNQPADSLSKGFSQKTLQCVTSMKHGIIGNGVVGDIGLFIVKTAALEIVRRYTSAKCPVVWRGLQALQVLCYPPFKWIERWTPFKALIKYMQSLSKPLLVLTIATVFSDQSACTTKKMDSSHDSQAYSESQQETSSQLPTSDSRSCDAVPESLSTENWLQQLHKELEKLGITLPERLNDDELHRFYTAANGEFSWLLSSIKKTIHWRQTFTFLSPQELESWSHLVFWHGYDVQLRPCLIIRLGLACSSLRSNNRPIFAKAVVSQVEHGVMHLVNVENPQITVLMDCEGLSPSGFPMQMLRSCALLLQDHYPNRLGYLIIIQLPTVARVITQTLFQVMRPTTQQKFQIVGENYRKVLSEYLQSLPSFLGGKYYCLKCSDQVVAHNMNEEIILMRASGRLANNENVPSPASRHLTGNRVNRGSDKIMRIVIISILMMWIFIAFVLAKQYPDYLSLLKWHSGP</sequence>
<dbReference type="AlphaFoldDB" id="A0A7J7I4D4"/>
<keyword evidence="2" id="KW-0472">Membrane</keyword>
<keyword evidence="2" id="KW-0812">Transmembrane</keyword>
<feature type="domain" description="CRAL-TRIO" evidence="3">
    <location>
        <begin position="272"/>
        <end position="420"/>
    </location>
</feature>